<proteinExistence type="predicted"/>
<keyword evidence="2 4" id="KW-0238">DNA-binding</keyword>
<protein>
    <submittedName>
        <fullName evidence="6">DNA-binding transcriptional regulator, AcrR family</fullName>
    </submittedName>
</protein>
<accession>A0A1I4VZB2</accession>
<dbReference type="GO" id="GO:0003677">
    <property type="term" value="F:DNA binding"/>
    <property type="evidence" value="ECO:0007669"/>
    <property type="project" value="UniProtKB-UniRule"/>
</dbReference>
<dbReference type="STRING" id="1367852.SAMN05216516_102176"/>
<feature type="domain" description="HTH tetR-type" evidence="5">
    <location>
        <begin position="9"/>
        <end position="69"/>
    </location>
</feature>
<reference evidence="7" key="1">
    <citation type="submission" date="2016-10" db="EMBL/GenBank/DDBJ databases">
        <authorList>
            <person name="Varghese N."/>
            <person name="Submissions S."/>
        </authorList>
    </citation>
    <scope>NUCLEOTIDE SEQUENCE [LARGE SCALE GENOMIC DNA]</scope>
    <source>
        <strain evidence="7">N6PO6</strain>
    </source>
</reference>
<dbReference type="Gene3D" id="1.10.357.10">
    <property type="entry name" value="Tetracycline Repressor, domain 2"/>
    <property type="match status" value="1"/>
</dbReference>
<dbReference type="Proteomes" id="UP000242222">
    <property type="component" value="Unassembled WGS sequence"/>
</dbReference>
<dbReference type="EMBL" id="FOVC01000002">
    <property type="protein sequence ID" value="SFN06553.1"/>
    <property type="molecule type" value="Genomic_DNA"/>
</dbReference>
<evidence type="ECO:0000313" key="6">
    <source>
        <dbReference type="EMBL" id="SFN06553.1"/>
    </source>
</evidence>
<evidence type="ECO:0000256" key="4">
    <source>
        <dbReference type="PROSITE-ProRule" id="PRU00335"/>
    </source>
</evidence>
<evidence type="ECO:0000256" key="1">
    <source>
        <dbReference type="ARBA" id="ARBA00023015"/>
    </source>
</evidence>
<dbReference type="OrthoDB" id="116240at2"/>
<dbReference type="Pfam" id="PF00440">
    <property type="entry name" value="TetR_N"/>
    <property type="match status" value="1"/>
</dbReference>
<dbReference type="InterPro" id="IPR001647">
    <property type="entry name" value="HTH_TetR"/>
</dbReference>
<dbReference type="AlphaFoldDB" id="A0A1I4VZB2"/>
<keyword evidence="3" id="KW-0804">Transcription</keyword>
<dbReference type="SUPFAM" id="SSF46689">
    <property type="entry name" value="Homeodomain-like"/>
    <property type="match status" value="1"/>
</dbReference>
<evidence type="ECO:0000259" key="5">
    <source>
        <dbReference type="PROSITE" id="PS50977"/>
    </source>
</evidence>
<dbReference type="PANTHER" id="PTHR47506:SF1">
    <property type="entry name" value="HTH-TYPE TRANSCRIPTIONAL REGULATOR YJDC"/>
    <property type="match status" value="1"/>
</dbReference>
<dbReference type="RefSeq" id="WP_092875514.1">
    <property type="nucleotide sequence ID" value="NZ_FOVC01000002.1"/>
</dbReference>
<dbReference type="InterPro" id="IPR036271">
    <property type="entry name" value="Tet_transcr_reg_TetR-rel_C_sf"/>
</dbReference>
<feature type="DNA-binding region" description="H-T-H motif" evidence="4">
    <location>
        <begin position="32"/>
        <end position="51"/>
    </location>
</feature>
<keyword evidence="7" id="KW-1185">Reference proteome</keyword>
<gene>
    <name evidence="6" type="ORF">SAMN05216516_102176</name>
</gene>
<dbReference type="PROSITE" id="PS50977">
    <property type="entry name" value="HTH_TETR_2"/>
    <property type="match status" value="1"/>
</dbReference>
<organism evidence="6 7">
    <name type="scientific">Izhakiella capsodis</name>
    <dbReference type="NCBI Taxonomy" id="1367852"/>
    <lineage>
        <taxon>Bacteria</taxon>
        <taxon>Pseudomonadati</taxon>
        <taxon>Pseudomonadota</taxon>
        <taxon>Gammaproteobacteria</taxon>
        <taxon>Enterobacterales</taxon>
        <taxon>Erwiniaceae</taxon>
        <taxon>Izhakiella</taxon>
    </lineage>
</organism>
<dbReference type="PRINTS" id="PR00455">
    <property type="entry name" value="HTHTETR"/>
</dbReference>
<evidence type="ECO:0000313" key="7">
    <source>
        <dbReference type="Proteomes" id="UP000242222"/>
    </source>
</evidence>
<name>A0A1I4VZB2_9GAMM</name>
<dbReference type="PANTHER" id="PTHR47506">
    <property type="entry name" value="TRANSCRIPTIONAL REGULATORY PROTEIN"/>
    <property type="match status" value="1"/>
</dbReference>
<dbReference type="SUPFAM" id="SSF48498">
    <property type="entry name" value="Tetracyclin repressor-like, C-terminal domain"/>
    <property type="match status" value="1"/>
</dbReference>
<evidence type="ECO:0000256" key="3">
    <source>
        <dbReference type="ARBA" id="ARBA00023163"/>
    </source>
</evidence>
<evidence type="ECO:0000256" key="2">
    <source>
        <dbReference type="ARBA" id="ARBA00023125"/>
    </source>
</evidence>
<sequence>MASSSAGSKSAYEKLLDAASVLFYNHGINGTGIDSIVKHAGVAKKSLYNNFSSKEELVAAYLRVRHEEWLSLYEKRLRLALTPTERVMAVFHAYQDHAEFEYENGFRGCGLLNAAAELLAKTPGRQAVREHKEEVEAILAASLTDLMKGNAENARNMARHFAFLLEGSISRAGLEGNSHCVKQACMIARQMMEAY</sequence>
<dbReference type="InterPro" id="IPR009057">
    <property type="entry name" value="Homeodomain-like_sf"/>
</dbReference>
<keyword evidence="1" id="KW-0805">Transcription regulation</keyword>